<evidence type="ECO:0000259" key="4">
    <source>
        <dbReference type="PROSITE" id="PS51118"/>
    </source>
</evidence>
<dbReference type="GO" id="GO:0003677">
    <property type="term" value="F:DNA binding"/>
    <property type="evidence" value="ECO:0007669"/>
    <property type="project" value="UniProtKB-KW"/>
</dbReference>
<dbReference type="Gene3D" id="1.10.10.10">
    <property type="entry name" value="Winged helix-like DNA-binding domain superfamily/Winged helix DNA-binding domain"/>
    <property type="match status" value="1"/>
</dbReference>
<dbReference type="Pfam" id="PF01638">
    <property type="entry name" value="HxlR"/>
    <property type="match status" value="1"/>
</dbReference>
<name>A0A7Y9C4T7_9FLAO</name>
<dbReference type="SUPFAM" id="SSF46785">
    <property type="entry name" value="Winged helix' DNA-binding domain"/>
    <property type="match status" value="1"/>
</dbReference>
<dbReference type="AlphaFoldDB" id="A0A7Y9C4T7"/>
<keyword evidence="3" id="KW-0804">Transcription</keyword>
<evidence type="ECO:0000256" key="3">
    <source>
        <dbReference type="ARBA" id="ARBA00023163"/>
    </source>
</evidence>
<dbReference type="PANTHER" id="PTHR33204:SF29">
    <property type="entry name" value="TRANSCRIPTIONAL REGULATOR"/>
    <property type="match status" value="1"/>
</dbReference>
<evidence type="ECO:0000256" key="1">
    <source>
        <dbReference type="ARBA" id="ARBA00023015"/>
    </source>
</evidence>
<dbReference type="RefSeq" id="WP_176005034.1">
    <property type="nucleotide sequence ID" value="NZ_JABWMI010000006.1"/>
</dbReference>
<dbReference type="PANTHER" id="PTHR33204">
    <property type="entry name" value="TRANSCRIPTIONAL REGULATOR, MARR FAMILY"/>
    <property type="match status" value="1"/>
</dbReference>
<accession>A0A7Y9C4T7</accession>
<reference evidence="5 6" key="1">
    <citation type="submission" date="2020-07" db="EMBL/GenBank/DDBJ databases">
        <authorList>
            <person name="Sun Q."/>
        </authorList>
    </citation>
    <scope>NUCLEOTIDE SEQUENCE [LARGE SCALE GENOMIC DNA]</scope>
    <source>
        <strain evidence="5 6">MAH-1</strain>
    </source>
</reference>
<dbReference type="PROSITE" id="PS51118">
    <property type="entry name" value="HTH_HXLR"/>
    <property type="match status" value="1"/>
</dbReference>
<sequence>MTAIKESSVIQENKAAAIIECPVTYVMDRIGGYWKPIILFQLMSGEKRYNEIRKGIPPITEKMLIQSLKQLEAEALVIRKAQPVVPPVVTYSLSDSGRRLQGVLHAMAEWVIEESKIKDIPLGKELSDFPEVVARWESQRETGQPS</sequence>
<keyword evidence="6" id="KW-1185">Reference proteome</keyword>
<gene>
    <name evidence="5" type="ORF">HZF10_04730</name>
</gene>
<dbReference type="InterPro" id="IPR002577">
    <property type="entry name" value="HTH_HxlR"/>
</dbReference>
<comment type="caution">
    <text evidence="5">The sequence shown here is derived from an EMBL/GenBank/DDBJ whole genome shotgun (WGS) entry which is preliminary data.</text>
</comment>
<protein>
    <submittedName>
        <fullName evidence="5">Helix-turn-helix transcriptional regulator</fullName>
    </submittedName>
</protein>
<dbReference type="InterPro" id="IPR036390">
    <property type="entry name" value="WH_DNA-bd_sf"/>
</dbReference>
<feature type="domain" description="HTH hxlR-type" evidence="4">
    <location>
        <begin position="21"/>
        <end position="119"/>
    </location>
</feature>
<evidence type="ECO:0000313" key="6">
    <source>
        <dbReference type="Proteomes" id="UP000535020"/>
    </source>
</evidence>
<dbReference type="InterPro" id="IPR036388">
    <property type="entry name" value="WH-like_DNA-bd_sf"/>
</dbReference>
<evidence type="ECO:0000313" key="5">
    <source>
        <dbReference type="EMBL" id="NYA70215.1"/>
    </source>
</evidence>
<dbReference type="EMBL" id="JACBJI010000002">
    <property type="protein sequence ID" value="NYA70215.1"/>
    <property type="molecule type" value="Genomic_DNA"/>
</dbReference>
<organism evidence="5 6">
    <name type="scientific">Flavobacterium agri</name>
    <dbReference type="NCBI Taxonomy" id="2743471"/>
    <lineage>
        <taxon>Bacteria</taxon>
        <taxon>Pseudomonadati</taxon>
        <taxon>Bacteroidota</taxon>
        <taxon>Flavobacteriia</taxon>
        <taxon>Flavobacteriales</taxon>
        <taxon>Flavobacteriaceae</taxon>
        <taxon>Flavobacterium</taxon>
    </lineage>
</organism>
<proteinExistence type="predicted"/>
<keyword evidence="1" id="KW-0805">Transcription regulation</keyword>
<keyword evidence="2" id="KW-0238">DNA-binding</keyword>
<dbReference type="Proteomes" id="UP000535020">
    <property type="component" value="Unassembled WGS sequence"/>
</dbReference>
<evidence type="ECO:0000256" key="2">
    <source>
        <dbReference type="ARBA" id="ARBA00023125"/>
    </source>
</evidence>